<reference evidence="10 11" key="1">
    <citation type="journal article" date="2012" name="Science">
        <title>The Paleozoic origin of enzymatic lignin decomposition reconstructed from 31 fungal genomes.</title>
        <authorList>
            <person name="Floudas D."/>
            <person name="Binder M."/>
            <person name="Riley R."/>
            <person name="Barry K."/>
            <person name="Blanchette R.A."/>
            <person name="Henrissat B."/>
            <person name="Martinez A.T."/>
            <person name="Otillar R."/>
            <person name="Spatafora J.W."/>
            <person name="Yadav J.S."/>
            <person name="Aerts A."/>
            <person name="Benoit I."/>
            <person name="Boyd A."/>
            <person name="Carlson A."/>
            <person name="Copeland A."/>
            <person name="Coutinho P.M."/>
            <person name="de Vries R.P."/>
            <person name="Ferreira P."/>
            <person name="Findley K."/>
            <person name="Foster B."/>
            <person name="Gaskell J."/>
            <person name="Glotzer D."/>
            <person name="Gorecki P."/>
            <person name="Heitman J."/>
            <person name="Hesse C."/>
            <person name="Hori C."/>
            <person name="Igarashi K."/>
            <person name="Jurgens J.A."/>
            <person name="Kallen N."/>
            <person name="Kersten P."/>
            <person name="Kohler A."/>
            <person name="Kuees U."/>
            <person name="Kumar T.K.A."/>
            <person name="Kuo A."/>
            <person name="LaButti K."/>
            <person name="Larrondo L.F."/>
            <person name="Lindquist E."/>
            <person name="Ling A."/>
            <person name="Lombard V."/>
            <person name="Lucas S."/>
            <person name="Lundell T."/>
            <person name="Martin R."/>
            <person name="McLaughlin D.J."/>
            <person name="Morgenstern I."/>
            <person name="Morin E."/>
            <person name="Murat C."/>
            <person name="Nagy L.G."/>
            <person name="Nolan M."/>
            <person name="Ohm R.A."/>
            <person name="Patyshakuliyeva A."/>
            <person name="Rokas A."/>
            <person name="Ruiz-Duenas F.J."/>
            <person name="Sabat G."/>
            <person name="Salamov A."/>
            <person name="Samejima M."/>
            <person name="Schmutz J."/>
            <person name="Slot J.C."/>
            <person name="St John F."/>
            <person name="Stenlid J."/>
            <person name="Sun H."/>
            <person name="Sun S."/>
            <person name="Syed K."/>
            <person name="Tsang A."/>
            <person name="Wiebenga A."/>
            <person name="Young D."/>
            <person name="Pisabarro A."/>
            <person name="Eastwood D.C."/>
            <person name="Martin F."/>
            <person name="Cullen D."/>
            <person name="Grigoriev I.V."/>
            <person name="Hibbett D.S."/>
        </authorList>
    </citation>
    <scope>NUCLEOTIDE SEQUENCE</scope>
    <source>
        <strain evidence="11">FP-58527</strain>
    </source>
</reference>
<keyword evidence="5" id="KW-0779">Telomere</keyword>
<evidence type="ECO:0000256" key="7">
    <source>
        <dbReference type="ARBA" id="ARBA00023242"/>
    </source>
</evidence>
<comment type="subcellular location">
    <subcellularLocation>
        <location evidence="2">Chromosome</location>
        <location evidence="2">Telomere</location>
    </subcellularLocation>
    <subcellularLocation>
        <location evidence="1">Nucleus</location>
    </subcellularLocation>
</comment>
<dbReference type="Proteomes" id="UP000015241">
    <property type="component" value="Unassembled WGS sequence"/>
</dbReference>
<feature type="region of interest" description="Disordered" evidence="9">
    <location>
        <begin position="353"/>
        <end position="453"/>
    </location>
</feature>
<dbReference type="Gene3D" id="2.40.50.140">
    <property type="entry name" value="Nucleic acid-binding proteins"/>
    <property type="match status" value="1"/>
</dbReference>
<dbReference type="InParanoid" id="S8ECH2"/>
<accession>S8ECH2</accession>
<organism evidence="10 11">
    <name type="scientific">Fomitopsis schrenkii</name>
    <name type="common">Brown rot fungus</name>
    <dbReference type="NCBI Taxonomy" id="2126942"/>
    <lineage>
        <taxon>Eukaryota</taxon>
        <taxon>Fungi</taxon>
        <taxon>Dikarya</taxon>
        <taxon>Basidiomycota</taxon>
        <taxon>Agaricomycotina</taxon>
        <taxon>Agaricomycetes</taxon>
        <taxon>Polyporales</taxon>
        <taxon>Fomitopsis</taxon>
    </lineage>
</organism>
<keyword evidence="4" id="KW-0158">Chromosome</keyword>
<name>S8ECH2_FOMSC</name>
<evidence type="ECO:0000256" key="3">
    <source>
        <dbReference type="ARBA" id="ARBA00017411"/>
    </source>
</evidence>
<dbReference type="AlphaFoldDB" id="S8ECH2"/>
<keyword evidence="6" id="KW-0238">DNA-binding</keyword>
<protein>
    <recommendedName>
        <fullName evidence="3">CST complex subunit STN1</fullName>
    </recommendedName>
    <alternativeName>
        <fullName evidence="8">Suppressor of cdc thirteen homolog</fullName>
    </alternativeName>
</protein>
<feature type="region of interest" description="Disordered" evidence="9">
    <location>
        <begin position="250"/>
        <end position="336"/>
    </location>
</feature>
<dbReference type="GO" id="GO:0000781">
    <property type="term" value="C:chromosome, telomeric region"/>
    <property type="evidence" value="ECO:0007669"/>
    <property type="project" value="UniProtKB-SubCell"/>
</dbReference>
<keyword evidence="11" id="KW-1185">Reference proteome</keyword>
<keyword evidence="7" id="KW-0539">Nucleus</keyword>
<evidence type="ECO:0000256" key="5">
    <source>
        <dbReference type="ARBA" id="ARBA00022895"/>
    </source>
</evidence>
<feature type="region of interest" description="Disordered" evidence="9">
    <location>
        <begin position="480"/>
        <end position="509"/>
    </location>
</feature>
<dbReference type="HOGENOM" id="CLU_019576_0_0_1"/>
<feature type="compositionally biased region" description="Polar residues" evidence="9">
    <location>
        <begin position="295"/>
        <end position="317"/>
    </location>
</feature>
<feature type="region of interest" description="Disordered" evidence="9">
    <location>
        <begin position="21"/>
        <end position="57"/>
    </location>
</feature>
<dbReference type="InterPro" id="IPR040260">
    <property type="entry name" value="RFA2-like"/>
</dbReference>
<evidence type="ECO:0000313" key="11">
    <source>
        <dbReference type="Proteomes" id="UP000015241"/>
    </source>
</evidence>
<evidence type="ECO:0000256" key="1">
    <source>
        <dbReference type="ARBA" id="ARBA00004123"/>
    </source>
</evidence>
<dbReference type="eggNOG" id="ENOG502SHTK">
    <property type="taxonomic scope" value="Eukaryota"/>
</dbReference>
<feature type="compositionally biased region" description="Basic and acidic residues" evidence="9">
    <location>
        <begin position="267"/>
        <end position="277"/>
    </location>
</feature>
<proteinExistence type="predicted"/>
<dbReference type="STRING" id="743788.S8ECH2"/>
<evidence type="ECO:0000313" key="10">
    <source>
        <dbReference type="EMBL" id="EPT02303.1"/>
    </source>
</evidence>
<dbReference type="GO" id="GO:0003677">
    <property type="term" value="F:DNA binding"/>
    <property type="evidence" value="ECO:0007669"/>
    <property type="project" value="UniProtKB-KW"/>
</dbReference>
<dbReference type="EMBL" id="KE504136">
    <property type="protein sequence ID" value="EPT02303.1"/>
    <property type="molecule type" value="Genomic_DNA"/>
</dbReference>
<gene>
    <name evidence="10" type="ORF">FOMPIDRAFT_1047998</name>
</gene>
<dbReference type="InterPro" id="IPR012340">
    <property type="entry name" value="NA-bd_OB-fold"/>
</dbReference>
<feature type="compositionally biased region" description="Polar residues" evidence="9">
    <location>
        <begin position="361"/>
        <end position="373"/>
    </location>
</feature>
<feature type="region of interest" description="Disordered" evidence="9">
    <location>
        <begin position="132"/>
        <end position="198"/>
    </location>
</feature>
<evidence type="ECO:0000256" key="8">
    <source>
        <dbReference type="ARBA" id="ARBA00030039"/>
    </source>
</evidence>
<dbReference type="OrthoDB" id="77828at2759"/>
<evidence type="ECO:0000256" key="4">
    <source>
        <dbReference type="ARBA" id="ARBA00022454"/>
    </source>
</evidence>
<feature type="compositionally biased region" description="Low complexity" evidence="9">
    <location>
        <begin position="42"/>
        <end position="57"/>
    </location>
</feature>
<evidence type="ECO:0000256" key="2">
    <source>
        <dbReference type="ARBA" id="ARBA00004574"/>
    </source>
</evidence>
<evidence type="ECO:0000256" key="9">
    <source>
        <dbReference type="SAM" id="MobiDB-lite"/>
    </source>
</evidence>
<dbReference type="PANTHER" id="PTHR13989">
    <property type="entry name" value="REPLICATION PROTEIN A-RELATED"/>
    <property type="match status" value="1"/>
</dbReference>
<feature type="compositionally biased region" description="Basic and acidic residues" evidence="9">
    <location>
        <begin position="480"/>
        <end position="493"/>
    </location>
</feature>
<feature type="compositionally biased region" description="Basic residues" evidence="9">
    <location>
        <begin position="326"/>
        <end position="335"/>
    </location>
</feature>
<dbReference type="GO" id="GO:0005634">
    <property type="term" value="C:nucleus"/>
    <property type="evidence" value="ECO:0007669"/>
    <property type="project" value="UniProtKB-SubCell"/>
</dbReference>
<evidence type="ECO:0000256" key="6">
    <source>
        <dbReference type="ARBA" id="ARBA00023125"/>
    </source>
</evidence>
<sequence>MFSRASASIITTTTKPAKVARTSSSILLAPAGDPKRRKLEPEAQPAPRAAEGAPAEPSPAEIWRWTLTRDALAPCFVKDVLEMKDGGHRDMEYFWLGRIPCRTVELVGVLVGIQAYEQRVVYTLDDGSAVMDCNHKQPHPPASPRKPGASDSKAGRARPPLNTGSASSPRKGPQPSSSKARPAPPPPPQPVAEIGAPVRVTGRVVETAKGRHVLVDEIRPCSSPNDEPKHWLAVLELHRTRYFTADLGPFVVPPPKKRAPPSWVPRSPEKDNGKARAPDVPATPQKGAGDIEPRTPSTSGMASTDGSPASRVTPSSRHSLKQTPLRLRHPTRLHRRDLTANTFRIYLKHYMDNAPPAGESDSGTDSNASSRAASPTPAGRSQPLALATPRKPTGGGGAGADDDKTPRASQLRARLREIERGMAMATPRASKAPIRPRSPEPGGGTSTDEDDVDRRHGFTLSHLRRVPELAVLARRVVNEEGRRRAREELERAKQASSSSKTNARAAEPRAKKMKRLFQFAIRQLYDEGSIVLWDGPVRPLPRAAPQPPLAHPLWKADASTASAMSVGADDPGELSDPSPTEEAYLPLTPAVLAEIVERAIREWVAAAAARRQRHQHYQHRGRGADVDPSAPFAPLAPPPGPTPAEIVAWLHRDARWARVGEWAVKDALEWGKAEGRMWCIGQGKWELCG</sequence>
<dbReference type="PANTHER" id="PTHR13989:SF33">
    <property type="entry name" value="CST COMPLEX SUBUNIT STN1"/>
    <property type="match status" value="1"/>
</dbReference>